<dbReference type="SUPFAM" id="SSF53448">
    <property type="entry name" value="Nucleotide-diphospho-sugar transferases"/>
    <property type="match status" value="1"/>
</dbReference>
<proteinExistence type="predicted"/>
<dbReference type="OrthoDB" id="9782at2157"/>
<sequence length="202" mass="23074">MIYAILMAGGKGTRLETPCEKPLFRLHDKPLIKYVLDNLKESKLIDKIVIAVSPHSCETTKYLKSLNDDFEILDTSGKDYLVDLSYILDYFEQRSKEDILLFINADLPFISAETVDIVLEYYLKSDKDALSVLVPVEIFNDLGLDYSYEFDGNVPSGLNVLKSMNIIQDENQIVIPKVELALNINTLLDSKVAEELYKEYYI</sequence>
<dbReference type="EMBL" id="FOAK01000001">
    <property type="protein sequence ID" value="SEK32023.1"/>
    <property type="molecule type" value="Genomic_DNA"/>
</dbReference>
<dbReference type="GO" id="GO:0016779">
    <property type="term" value="F:nucleotidyltransferase activity"/>
    <property type="evidence" value="ECO:0007669"/>
    <property type="project" value="UniProtKB-KW"/>
</dbReference>
<reference evidence="3 4" key="1">
    <citation type="submission" date="2016-10" db="EMBL/GenBank/DDBJ databases">
        <authorList>
            <person name="de Groot N.N."/>
        </authorList>
    </citation>
    <scope>NUCLEOTIDE SEQUENCE [LARGE SCALE GENOMIC DNA]</scope>
    <source>
        <strain evidence="3 4">DSM 11978</strain>
    </source>
</reference>
<organism evidence="3 4">
    <name type="scientific">Methanobrevibacter gottschalkii</name>
    <dbReference type="NCBI Taxonomy" id="190974"/>
    <lineage>
        <taxon>Archaea</taxon>
        <taxon>Methanobacteriati</taxon>
        <taxon>Methanobacteriota</taxon>
        <taxon>Methanomada group</taxon>
        <taxon>Methanobacteria</taxon>
        <taxon>Methanobacteriales</taxon>
        <taxon>Methanobacteriaceae</taxon>
        <taxon>Methanobrevibacter</taxon>
    </lineage>
</organism>
<evidence type="ECO:0000313" key="4">
    <source>
        <dbReference type="Proteomes" id="UP000199506"/>
    </source>
</evidence>
<dbReference type="AlphaFoldDB" id="A0A1H7G0Z0"/>
<keyword evidence="3" id="KW-0548">Nucleotidyltransferase</keyword>
<feature type="domain" description="MobA-like NTP transferase" evidence="2">
    <location>
        <begin position="4"/>
        <end position="130"/>
    </location>
</feature>
<dbReference type="RefSeq" id="WP_069575651.1">
    <property type="nucleotide sequence ID" value="NZ_FOAK01000001.1"/>
</dbReference>
<gene>
    <name evidence="3" type="ORF">SAMN05216439_0810</name>
</gene>
<name>A0A1H7G0Z0_9EURY</name>
<protein>
    <submittedName>
        <fullName evidence="3">Adenosylcobinamide-phosphate guanylyltransferase</fullName>
    </submittedName>
</protein>
<dbReference type="InterPro" id="IPR025877">
    <property type="entry name" value="MobA-like_NTP_Trfase"/>
</dbReference>
<keyword evidence="1 3" id="KW-0808">Transferase</keyword>
<dbReference type="Pfam" id="PF12804">
    <property type="entry name" value="NTP_transf_3"/>
    <property type="match status" value="1"/>
</dbReference>
<evidence type="ECO:0000259" key="2">
    <source>
        <dbReference type="Pfam" id="PF12804"/>
    </source>
</evidence>
<evidence type="ECO:0000313" key="3">
    <source>
        <dbReference type="EMBL" id="SEK32023.1"/>
    </source>
</evidence>
<dbReference type="Gene3D" id="3.90.550.10">
    <property type="entry name" value="Spore Coat Polysaccharide Biosynthesis Protein SpsA, Chain A"/>
    <property type="match status" value="1"/>
</dbReference>
<evidence type="ECO:0000256" key="1">
    <source>
        <dbReference type="ARBA" id="ARBA00022679"/>
    </source>
</evidence>
<accession>A0A1H7G0Z0</accession>
<dbReference type="Proteomes" id="UP000199506">
    <property type="component" value="Unassembled WGS sequence"/>
</dbReference>
<dbReference type="STRING" id="190974.SAMN05216439_0810"/>
<dbReference type="PANTHER" id="PTHR19136">
    <property type="entry name" value="MOLYBDENUM COFACTOR GUANYLYLTRANSFERASE"/>
    <property type="match status" value="1"/>
</dbReference>
<dbReference type="InterPro" id="IPR029044">
    <property type="entry name" value="Nucleotide-diphossugar_trans"/>
</dbReference>
<dbReference type="PANTHER" id="PTHR19136:SF86">
    <property type="entry name" value="ADENOSYLCOBINAMIDE-PHOSPHATE GUANYLYLTRANSFERASE"/>
    <property type="match status" value="1"/>
</dbReference>